<dbReference type="Gene3D" id="1.25.40.10">
    <property type="entry name" value="Tetratricopeptide repeat domain"/>
    <property type="match status" value="1"/>
</dbReference>
<evidence type="ECO:0000313" key="3">
    <source>
        <dbReference type="EMBL" id="RPF28580.1"/>
    </source>
</evidence>
<name>A0A3N4ZBE7_9MICO</name>
<comment type="caution">
    <text evidence="3">The sequence shown here is derived from an EMBL/GenBank/DDBJ whole genome shotgun (WGS) entry which is preliminary data.</text>
</comment>
<keyword evidence="2" id="KW-0472">Membrane</keyword>
<dbReference type="InterPro" id="IPR011990">
    <property type="entry name" value="TPR-like_helical_dom_sf"/>
</dbReference>
<feature type="compositionally biased region" description="Basic and acidic residues" evidence="1">
    <location>
        <begin position="573"/>
        <end position="588"/>
    </location>
</feature>
<dbReference type="RefSeq" id="WP_123918898.1">
    <property type="nucleotide sequence ID" value="NZ_RKRA01000001.1"/>
</dbReference>
<sequence>MTTLKQRLLGLLVTLGLLAFAVGFPTLLTLIGLSPAGILAQPVWADLLDAADWRIVWAGLGIISWAVWAVLGYCLIVELVAAVRNVHAPELPGLSLPQHAARTPWSTLVQIHTVGFGDELADLDEFRLIPYPAGDASALDTVTRSVRDSDGYDPEELHVVVIAAGAASTEGTAQLTQVVSAHEKRPGAAVVTLAGETAGSAAVLGVEGSRLLVPSLGIDLRAPGLTQAEAMSVAEIVRVTRTRTNVPVPVDDLLTDGYGALITATGALRDPLVDERPAPNQPAGHTSLLPEPATAYTETAATTENDVAALAPPVPRSTADAILAADPTIDEDLKLWRMGDKCPVPRVMLLGKLRATAHGVNQEVAERKHHYIELMTYLWAHPHGVTSATLADEFGYKRERARVEVSHLRKYLGTDPRTGESYLPTAPDTRARAEDGWNGYTLRGVLFDVDLFRRLRARAQARGADGLPDLVAALHLVRGEPFADLRADSWTWMFEGERFDLEFAAAIIDVAHLVATRTMKDGDLTTARRAVEIALSASPYDEISRLDLAKVADLEGNHAEAAQIRSEGIFERTDDYRPPLDASERTERIAGAPRRAAGS</sequence>
<dbReference type="OrthoDB" id="8444614at2"/>
<evidence type="ECO:0000313" key="4">
    <source>
        <dbReference type="Proteomes" id="UP000280726"/>
    </source>
</evidence>
<evidence type="ECO:0000256" key="1">
    <source>
        <dbReference type="SAM" id="MobiDB-lite"/>
    </source>
</evidence>
<gene>
    <name evidence="3" type="ORF">EDD32_3113</name>
</gene>
<dbReference type="Proteomes" id="UP000280726">
    <property type="component" value="Unassembled WGS sequence"/>
</dbReference>
<feature type="transmembrane region" description="Helical" evidence="2">
    <location>
        <begin position="56"/>
        <end position="76"/>
    </location>
</feature>
<feature type="region of interest" description="Disordered" evidence="1">
    <location>
        <begin position="271"/>
        <end position="291"/>
    </location>
</feature>
<keyword evidence="4" id="KW-1185">Reference proteome</keyword>
<dbReference type="AlphaFoldDB" id="A0A3N4ZBE7"/>
<organism evidence="3 4">
    <name type="scientific">Georgenia muralis</name>
    <dbReference type="NCBI Taxonomy" id="154117"/>
    <lineage>
        <taxon>Bacteria</taxon>
        <taxon>Bacillati</taxon>
        <taxon>Actinomycetota</taxon>
        <taxon>Actinomycetes</taxon>
        <taxon>Micrococcales</taxon>
        <taxon>Bogoriellaceae</taxon>
        <taxon>Georgenia</taxon>
    </lineage>
</organism>
<keyword evidence="2" id="KW-1133">Transmembrane helix</keyword>
<evidence type="ECO:0008006" key="5">
    <source>
        <dbReference type="Google" id="ProtNLM"/>
    </source>
</evidence>
<protein>
    <recommendedName>
        <fullName evidence="5">Transcriptional activator</fullName>
    </recommendedName>
</protein>
<evidence type="ECO:0000256" key="2">
    <source>
        <dbReference type="SAM" id="Phobius"/>
    </source>
</evidence>
<feature type="region of interest" description="Disordered" evidence="1">
    <location>
        <begin position="573"/>
        <end position="599"/>
    </location>
</feature>
<dbReference type="EMBL" id="RKRA01000001">
    <property type="protein sequence ID" value="RPF28580.1"/>
    <property type="molecule type" value="Genomic_DNA"/>
</dbReference>
<keyword evidence="2" id="KW-0812">Transmembrane</keyword>
<proteinExistence type="predicted"/>
<accession>A0A3N4ZBE7</accession>
<reference evidence="3 4" key="1">
    <citation type="submission" date="2018-11" db="EMBL/GenBank/DDBJ databases">
        <title>Sequencing the genomes of 1000 actinobacteria strains.</title>
        <authorList>
            <person name="Klenk H.-P."/>
        </authorList>
    </citation>
    <scope>NUCLEOTIDE SEQUENCE [LARGE SCALE GENOMIC DNA]</scope>
    <source>
        <strain evidence="3 4">DSM 14418</strain>
    </source>
</reference>